<dbReference type="Gene3D" id="2.30.130.100">
    <property type="match status" value="1"/>
</dbReference>
<dbReference type="InterPro" id="IPR045797">
    <property type="entry name" value="EVA_Class_A"/>
</dbReference>
<dbReference type="GO" id="GO:0005576">
    <property type="term" value="C:extracellular region"/>
    <property type="evidence" value="ECO:0007669"/>
    <property type="project" value="UniProtKB-SubCell"/>
</dbReference>
<comment type="subcellular location">
    <subcellularLocation>
        <location evidence="1 6">Secreted</location>
    </subcellularLocation>
</comment>
<dbReference type="Pfam" id="PF19429">
    <property type="entry name" value="EVA_Class_A"/>
    <property type="match status" value="1"/>
</dbReference>
<evidence type="ECO:0000256" key="5">
    <source>
        <dbReference type="ARBA" id="ARBA00023180"/>
    </source>
</evidence>
<dbReference type="AlphaFoldDB" id="A0A0C9R5W8"/>
<feature type="signal peptide" evidence="8">
    <location>
        <begin position="1"/>
        <end position="21"/>
    </location>
</feature>
<keyword evidence="5 6" id="KW-0325">Glycoprotein</keyword>
<feature type="region of interest" description="Disordered" evidence="7">
    <location>
        <begin position="40"/>
        <end position="74"/>
    </location>
</feature>
<evidence type="ECO:0000313" key="9">
    <source>
        <dbReference type="EMBL" id="JAG92380.1"/>
    </source>
</evidence>
<evidence type="ECO:0000256" key="1">
    <source>
        <dbReference type="ARBA" id="ARBA00004613"/>
    </source>
</evidence>
<reference evidence="9" key="1">
    <citation type="journal article" date="2015" name="PLoS ONE">
        <title>An Insight into the Sialome of the Lone Star Tick, Amblyomma americanum, with a Glimpse on Its Time Dependent Gene Expression.</title>
        <authorList>
            <person name="Karim S."/>
            <person name="Ribeiro J.M."/>
        </authorList>
    </citation>
    <scope>NUCLEOTIDE SEQUENCE</scope>
    <source>
        <tissue evidence="9">Salivary gland</tissue>
    </source>
</reference>
<evidence type="ECO:0000256" key="6">
    <source>
        <dbReference type="RuleBase" id="RU369006"/>
    </source>
</evidence>
<feature type="chain" id="PRO_5002202086" description="Evasin" evidence="8">
    <location>
        <begin position="22"/>
        <end position="179"/>
    </location>
</feature>
<comment type="function">
    <text evidence="6">Salivary chemokine-binding protein which binds to host chemokines.</text>
</comment>
<sequence>MAMKTVFLALVFFCGFQQVCSSVLRIQDSSSIGLEDCEKDTETTGYQTENTEATTLPAENETEKHQASTEPEDEIYDEYDETETTAPAPTTTTKAPCEYLHLASETDMKPIGCTKNCENDYSTMPRRTACYVIKVEDARKMKRHVKYTCLLGACSSSGVCVPNNRSERCSRVGDFRQEQ</sequence>
<proteinExistence type="evidence at transcript level"/>
<feature type="compositionally biased region" description="Polar residues" evidence="7">
    <location>
        <begin position="43"/>
        <end position="54"/>
    </location>
</feature>
<organism evidence="9">
    <name type="scientific">Amblyomma americanum</name>
    <name type="common">Lone star tick</name>
    <dbReference type="NCBI Taxonomy" id="6943"/>
    <lineage>
        <taxon>Eukaryota</taxon>
        <taxon>Metazoa</taxon>
        <taxon>Ecdysozoa</taxon>
        <taxon>Arthropoda</taxon>
        <taxon>Chelicerata</taxon>
        <taxon>Arachnida</taxon>
        <taxon>Acari</taxon>
        <taxon>Parasitiformes</taxon>
        <taxon>Ixodida</taxon>
        <taxon>Ixodoidea</taxon>
        <taxon>Ixodidae</taxon>
        <taxon>Amblyomminae</taxon>
        <taxon>Amblyomma</taxon>
    </lineage>
</organism>
<accession>A0A0C9R5W8</accession>
<keyword evidence="2 6" id="KW-0964">Secreted</keyword>
<keyword evidence="3 6" id="KW-0732">Signal</keyword>
<evidence type="ECO:0000256" key="2">
    <source>
        <dbReference type="ARBA" id="ARBA00022525"/>
    </source>
</evidence>
<evidence type="ECO:0000256" key="7">
    <source>
        <dbReference type="SAM" id="MobiDB-lite"/>
    </source>
</evidence>
<evidence type="ECO:0000256" key="3">
    <source>
        <dbReference type="ARBA" id="ARBA00022729"/>
    </source>
</evidence>
<dbReference type="GO" id="GO:0019957">
    <property type="term" value="F:C-C chemokine binding"/>
    <property type="evidence" value="ECO:0007669"/>
    <property type="project" value="InterPro"/>
</dbReference>
<evidence type="ECO:0000256" key="4">
    <source>
        <dbReference type="ARBA" id="ARBA00023157"/>
    </source>
</evidence>
<protein>
    <recommendedName>
        <fullName evidence="6">Evasin</fullName>
    </recommendedName>
</protein>
<evidence type="ECO:0000256" key="8">
    <source>
        <dbReference type="SAM" id="SignalP"/>
    </source>
</evidence>
<keyword evidence="4 6" id="KW-1015">Disulfide bond</keyword>
<dbReference type="EMBL" id="GBZX01000360">
    <property type="protein sequence ID" value="JAG92380.1"/>
    <property type="molecule type" value="mRNA"/>
</dbReference>
<name>A0A0C9R5W8_AMBAM</name>